<accession>G5A383</accession>
<gene>
    <name evidence="1" type="ORF">PHYSODRAFT_522299</name>
</gene>
<protein>
    <submittedName>
        <fullName evidence="1">Uncharacterized protein</fullName>
    </submittedName>
</protein>
<dbReference type="Proteomes" id="UP000002640">
    <property type="component" value="Unassembled WGS sequence"/>
</dbReference>
<dbReference type="GeneID" id="20660498"/>
<dbReference type="EMBL" id="JH159159">
    <property type="protein sequence ID" value="EGZ10123.1"/>
    <property type="molecule type" value="Genomic_DNA"/>
</dbReference>
<feature type="non-terminal residue" evidence="1">
    <location>
        <position position="1"/>
    </location>
</feature>
<name>G5A383_PHYSP</name>
<sequence length="66" mass="7528">EAATPWTCPQPTWACWEKFHRYYSEKKLFSPKGNINRGSVRAKLRQEATAKMTTSNLPEASTAQLI</sequence>
<dbReference type="AlphaFoldDB" id="G5A383"/>
<keyword evidence="2" id="KW-1185">Reference proteome</keyword>
<evidence type="ECO:0000313" key="1">
    <source>
        <dbReference type="EMBL" id="EGZ10123.1"/>
    </source>
</evidence>
<proteinExistence type="predicted"/>
<dbReference type="InParanoid" id="G5A383"/>
<dbReference type="KEGG" id="psoj:PHYSODRAFT_522299"/>
<reference evidence="1 2" key="1">
    <citation type="journal article" date="2006" name="Science">
        <title>Phytophthora genome sequences uncover evolutionary origins and mechanisms of pathogenesis.</title>
        <authorList>
            <person name="Tyler B.M."/>
            <person name="Tripathy S."/>
            <person name="Zhang X."/>
            <person name="Dehal P."/>
            <person name="Jiang R.H."/>
            <person name="Aerts A."/>
            <person name="Arredondo F.D."/>
            <person name="Baxter L."/>
            <person name="Bensasson D."/>
            <person name="Beynon J.L."/>
            <person name="Chapman J."/>
            <person name="Damasceno C.M."/>
            <person name="Dorrance A.E."/>
            <person name="Dou D."/>
            <person name="Dickerman A.W."/>
            <person name="Dubchak I.L."/>
            <person name="Garbelotto M."/>
            <person name="Gijzen M."/>
            <person name="Gordon S.G."/>
            <person name="Govers F."/>
            <person name="Grunwald N.J."/>
            <person name="Huang W."/>
            <person name="Ivors K.L."/>
            <person name="Jones R.W."/>
            <person name="Kamoun S."/>
            <person name="Krampis K."/>
            <person name="Lamour K.H."/>
            <person name="Lee M.K."/>
            <person name="McDonald W.H."/>
            <person name="Medina M."/>
            <person name="Meijer H.J."/>
            <person name="Nordberg E.K."/>
            <person name="Maclean D.J."/>
            <person name="Ospina-Giraldo M.D."/>
            <person name="Morris P.F."/>
            <person name="Phuntumart V."/>
            <person name="Putnam N.H."/>
            <person name="Rash S."/>
            <person name="Rose J.K."/>
            <person name="Sakihama Y."/>
            <person name="Salamov A.A."/>
            <person name="Savidor A."/>
            <person name="Scheuring C.F."/>
            <person name="Smith B.M."/>
            <person name="Sobral B.W."/>
            <person name="Terry A."/>
            <person name="Torto-Alalibo T.A."/>
            <person name="Win J."/>
            <person name="Xu Z."/>
            <person name="Zhang H."/>
            <person name="Grigoriev I.V."/>
            <person name="Rokhsar D.S."/>
            <person name="Boore J.L."/>
        </authorList>
    </citation>
    <scope>NUCLEOTIDE SEQUENCE [LARGE SCALE GENOMIC DNA]</scope>
    <source>
        <strain evidence="1 2">P6497</strain>
    </source>
</reference>
<evidence type="ECO:0000313" key="2">
    <source>
        <dbReference type="Proteomes" id="UP000002640"/>
    </source>
</evidence>
<organism evidence="1 2">
    <name type="scientific">Phytophthora sojae (strain P6497)</name>
    <name type="common">Soybean stem and root rot agent</name>
    <name type="synonym">Phytophthora megasperma f. sp. glycines</name>
    <dbReference type="NCBI Taxonomy" id="1094619"/>
    <lineage>
        <taxon>Eukaryota</taxon>
        <taxon>Sar</taxon>
        <taxon>Stramenopiles</taxon>
        <taxon>Oomycota</taxon>
        <taxon>Peronosporomycetes</taxon>
        <taxon>Peronosporales</taxon>
        <taxon>Peronosporaceae</taxon>
        <taxon>Phytophthora</taxon>
    </lineage>
</organism>
<dbReference type="RefSeq" id="XP_009534984.1">
    <property type="nucleotide sequence ID" value="XM_009536689.1"/>
</dbReference>
<dbReference type="SMR" id="G5A383"/>